<dbReference type="AlphaFoldDB" id="A0A3L6PG40"/>
<dbReference type="Proteomes" id="UP000275267">
    <property type="component" value="Unassembled WGS sequence"/>
</dbReference>
<evidence type="ECO:0000256" key="2">
    <source>
        <dbReference type="ARBA" id="ARBA00023125"/>
    </source>
</evidence>
<feature type="domain" description="NAC" evidence="6">
    <location>
        <begin position="12"/>
        <end position="164"/>
    </location>
</feature>
<evidence type="ECO:0000259" key="6">
    <source>
        <dbReference type="PROSITE" id="PS51005"/>
    </source>
</evidence>
<dbReference type="EMBL" id="PQIB02000018">
    <property type="protein sequence ID" value="RLM55808.1"/>
    <property type="molecule type" value="Genomic_DNA"/>
</dbReference>
<feature type="region of interest" description="Disordered" evidence="5">
    <location>
        <begin position="768"/>
        <end position="811"/>
    </location>
</feature>
<evidence type="ECO:0000256" key="1">
    <source>
        <dbReference type="ARBA" id="ARBA00023015"/>
    </source>
</evidence>
<dbReference type="Gene3D" id="2.170.150.80">
    <property type="entry name" value="NAC domain"/>
    <property type="match status" value="2"/>
</dbReference>
<dbReference type="Pfam" id="PF02365">
    <property type="entry name" value="NAM"/>
    <property type="match status" value="2"/>
</dbReference>
<reference evidence="8" key="1">
    <citation type="journal article" date="2019" name="Nat. Commun.">
        <title>The genome of broomcorn millet.</title>
        <authorList>
            <person name="Zou C."/>
            <person name="Miki D."/>
            <person name="Li D."/>
            <person name="Tang Q."/>
            <person name="Xiao L."/>
            <person name="Rajput S."/>
            <person name="Deng P."/>
            <person name="Jia W."/>
            <person name="Huang R."/>
            <person name="Zhang M."/>
            <person name="Sun Y."/>
            <person name="Hu J."/>
            <person name="Fu X."/>
            <person name="Schnable P.S."/>
            <person name="Li F."/>
            <person name="Zhang H."/>
            <person name="Feng B."/>
            <person name="Zhu X."/>
            <person name="Liu R."/>
            <person name="Schnable J.C."/>
            <person name="Zhu J.-K."/>
            <person name="Zhang H."/>
        </authorList>
    </citation>
    <scope>NUCLEOTIDE SEQUENCE [LARGE SCALE GENOMIC DNA]</scope>
</reference>
<keyword evidence="3" id="KW-0804">Transcription</keyword>
<keyword evidence="4" id="KW-0539">Nucleus</keyword>
<keyword evidence="2" id="KW-0238">DNA-binding</keyword>
<feature type="region of interest" description="Disordered" evidence="5">
    <location>
        <begin position="557"/>
        <end position="641"/>
    </location>
</feature>
<dbReference type="PANTHER" id="PTHR31719:SF167">
    <property type="entry name" value="NAC DOMAIN-CONTAINING PROTEIN"/>
    <property type="match status" value="1"/>
</dbReference>
<evidence type="ECO:0000313" key="8">
    <source>
        <dbReference type="Proteomes" id="UP000275267"/>
    </source>
</evidence>
<evidence type="ECO:0000256" key="3">
    <source>
        <dbReference type="ARBA" id="ARBA00023163"/>
    </source>
</evidence>
<dbReference type="GO" id="GO:0003677">
    <property type="term" value="F:DNA binding"/>
    <property type="evidence" value="ECO:0007669"/>
    <property type="project" value="UniProtKB-KW"/>
</dbReference>
<dbReference type="PANTHER" id="PTHR31719">
    <property type="entry name" value="NAC TRANSCRIPTION FACTOR 56"/>
    <property type="match status" value="1"/>
</dbReference>
<dbReference type="GO" id="GO:0006355">
    <property type="term" value="P:regulation of DNA-templated transcription"/>
    <property type="evidence" value="ECO:0007669"/>
    <property type="project" value="InterPro"/>
</dbReference>
<gene>
    <name evidence="7" type="ORF">C2845_PM10G07820</name>
</gene>
<comment type="caution">
    <text evidence="7">The sequence shown here is derived from an EMBL/GenBank/DDBJ whole genome shotgun (WGS) entry which is preliminary data.</text>
</comment>
<name>A0A3L6PG40_PANMI</name>
<dbReference type="InterPro" id="IPR036093">
    <property type="entry name" value="NAC_dom_sf"/>
</dbReference>
<feature type="domain" description="NAC" evidence="6">
    <location>
        <begin position="182"/>
        <end position="333"/>
    </location>
</feature>
<feature type="compositionally biased region" description="Low complexity" evidence="5">
    <location>
        <begin position="794"/>
        <end position="810"/>
    </location>
</feature>
<keyword evidence="1" id="KW-0805">Transcription regulation</keyword>
<dbReference type="InterPro" id="IPR003441">
    <property type="entry name" value="NAC-dom"/>
</dbReference>
<proteinExistence type="predicted"/>
<dbReference type="OrthoDB" id="729519at2759"/>
<dbReference type="SUPFAM" id="SSF101941">
    <property type="entry name" value="NAC domain"/>
    <property type="match status" value="2"/>
</dbReference>
<accession>A0A3L6PG40</accession>
<sequence>MEMESALRVADLPACLVFAPEDEVAVEFYLLPRLLGWRPQIDGLILEDDPLSAPPWELLERNGRKEEAFFLAEGQARSGKGTRQKRTCAGGGWWEGQKTCAEGNKLRVPGGGDQEAAWRKKALNFHGGGGGEKGSTGWVMHEYAVTAPEDLARSPLRLCHIRRSSYGRKQSGAMEVPRALGLPPGFLFAPEDGDVVAQYLLRRILGQALPLDGLILDDDPLSAPPWELLERNGCKDDAFFFALGQAKSGKGSRQKRTCAGGGFWNGERTCVDGEKLRIPGPGGADEVAWRKKALSFQEGGEKGSTGWVMHEYAITAPDHLAESQLRLYRIRFSGHGKKRKRGEADSFADEAAPAAARRRVADDAPLYMSTSQPSCSSSMVMVDHADGNCPTDADQLAAAPVSISANQDLNPGITVDTSLDLGFLDNFDIDEFMRSLGDLPSTDPCVLPAVTDTGAYLDADAVGSSFFGQMGSPYNGVGTGQVNCANAAQNAEPAARPHLFRDLNCRRSSQSARLHGWLPCSVSSNRLQATPSPPRRGTLAKCRAQLRPEAEVVRWAKSSGSNGAGGGPGAGRNPAVDGPGLAGARRHLVQTDVPIQGRRAESNSEGDLQIAGERSPYPPRHRTRRIRDAPPPGRRSPRRRRLPLGLQTLIAAHSDAPTSSSSSPWGGNVATRTIAASARAVRCLASGGSVGDGCYGREGEEGGGCWVSYGWRRRPRRLPPPIPSLRPLARERTADGRLVISREGAAHRIGARKVEDRRLVLELVDERDSGAAAPAHQQRPRRWSHPLDGHQEAKPAAGEEAAARAPAASPVPGEACFEGAIRAASLRGMRMSLPRMVH</sequence>
<evidence type="ECO:0000256" key="4">
    <source>
        <dbReference type="ARBA" id="ARBA00023242"/>
    </source>
</evidence>
<protein>
    <recommendedName>
        <fullName evidence="6">NAC domain-containing protein</fullName>
    </recommendedName>
</protein>
<dbReference type="PROSITE" id="PS51005">
    <property type="entry name" value="NAC"/>
    <property type="match status" value="2"/>
</dbReference>
<organism evidence="7 8">
    <name type="scientific">Panicum miliaceum</name>
    <name type="common">Proso millet</name>
    <name type="synonym">Broomcorn millet</name>
    <dbReference type="NCBI Taxonomy" id="4540"/>
    <lineage>
        <taxon>Eukaryota</taxon>
        <taxon>Viridiplantae</taxon>
        <taxon>Streptophyta</taxon>
        <taxon>Embryophyta</taxon>
        <taxon>Tracheophyta</taxon>
        <taxon>Spermatophyta</taxon>
        <taxon>Magnoliopsida</taxon>
        <taxon>Liliopsida</taxon>
        <taxon>Poales</taxon>
        <taxon>Poaceae</taxon>
        <taxon>PACMAD clade</taxon>
        <taxon>Panicoideae</taxon>
        <taxon>Panicodae</taxon>
        <taxon>Paniceae</taxon>
        <taxon>Panicinae</taxon>
        <taxon>Panicum</taxon>
        <taxon>Panicum sect. Panicum</taxon>
    </lineage>
</organism>
<evidence type="ECO:0000256" key="5">
    <source>
        <dbReference type="SAM" id="MobiDB-lite"/>
    </source>
</evidence>
<evidence type="ECO:0000313" key="7">
    <source>
        <dbReference type="EMBL" id="RLM55808.1"/>
    </source>
</evidence>
<keyword evidence="8" id="KW-1185">Reference proteome</keyword>